<comment type="caution">
    <text evidence="2">The sequence shown here is derived from an EMBL/GenBank/DDBJ whole genome shotgun (WGS) entry which is preliminary data.</text>
</comment>
<name>A0A9W8MSV5_9AGAR</name>
<feature type="compositionally biased region" description="Polar residues" evidence="1">
    <location>
        <begin position="339"/>
        <end position="356"/>
    </location>
</feature>
<dbReference type="OrthoDB" id="3033067at2759"/>
<dbReference type="AlphaFoldDB" id="A0A9W8MSV5"/>
<keyword evidence="3" id="KW-1185">Reference proteome</keyword>
<dbReference type="Gene3D" id="1.10.30.10">
    <property type="entry name" value="High mobility group box domain"/>
    <property type="match status" value="1"/>
</dbReference>
<proteinExistence type="predicted"/>
<evidence type="ECO:0000313" key="3">
    <source>
        <dbReference type="Proteomes" id="UP001148786"/>
    </source>
</evidence>
<dbReference type="EMBL" id="JANKHO010001106">
    <property type="protein sequence ID" value="KAJ3503694.1"/>
    <property type="molecule type" value="Genomic_DNA"/>
</dbReference>
<feature type="region of interest" description="Disordered" evidence="1">
    <location>
        <begin position="263"/>
        <end position="356"/>
    </location>
</feature>
<feature type="compositionally biased region" description="Basic and acidic residues" evidence="1">
    <location>
        <begin position="270"/>
        <end position="289"/>
    </location>
</feature>
<feature type="compositionally biased region" description="Acidic residues" evidence="1">
    <location>
        <begin position="290"/>
        <end position="301"/>
    </location>
</feature>
<evidence type="ECO:0000313" key="2">
    <source>
        <dbReference type="EMBL" id="KAJ3503694.1"/>
    </source>
</evidence>
<protein>
    <submittedName>
        <fullName evidence="2">Uncharacterized protein</fullName>
    </submittedName>
</protein>
<dbReference type="InterPro" id="IPR036910">
    <property type="entry name" value="HMG_box_dom_sf"/>
</dbReference>
<reference evidence="2" key="1">
    <citation type="submission" date="2022-07" db="EMBL/GenBank/DDBJ databases">
        <title>Genome Sequence of Agrocybe chaxingu.</title>
        <authorList>
            <person name="Buettner E."/>
        </authorList>
    </citation>
    <scope>NUCLEOTIDE SEQUENCE</scope>
    <source>
        <strain evidence="2">MP-N11</strain>
    </source>
</reference>
<gene>
    <name evidence="2" type="ORF">NLJ89_g8319</name>
</gene>
<organism evidence="2 3">
    <name type="scientific">Agrocybe chaxingu</name>
    <dbReference type="NCBI Taxonomy" id="84603"/>
    <lineage>
        <taxon>Eukaryota</taxon>
        <taxon>Fungi</taxon>
        <taxon>Dikarya</taxon>
        <taxon>Basidiomycota</taxon>
        <taxon>Agaricomycotina</taxon>
        <taxon>Agaricomycetes</taxon>
        <taxon>Agaricomycetidae</taxon>
        <taxon>Agaricales</taxon>
        <taxon>Agaricineae</taxon>
        <taxon>Strophariaceae</taxon>
        <taxon>Agrocybe</taxon>
    </lineage>
</organism>
<accession>A0A9W8MSV5</accession>
<dbReference type="Proteomes" id="UP001148786">
    <property type="component" value="Unassembled WGS sequence"/>
</dbReference>
<evidence type="ECO:0000256" key="1">
    <source>
        <dbReference type="SAM" id="MobiDB-lite"/>
    </source>
</evidence>
<sequence length="356" mass="39657">MSRKQYKKEKKRWDKRAALVKERKLQIARWMSNHSKKTLPTKLKVDVNEPATVLLAHLTKTGLQKPRRRAAYNVWATSHKEAVDAAYARKAQSKGIDITRGCVKIDMRSKIIQNLFAQLPEHKKEKWERKAEEEHEAALEEWTNILTGEPATDNESRQKCIENLIVFLQPIADLVASHTGMVVSVIVGGPEPADGGRLNVLSVHSGATPGPVQMNFGQAERAAYKEVLVPVFSRFLKKVYSVEECRQRALRKKTFSLTNLVEEDNNPPFEVHRGAAIEGVEPRSGKDGEPVEDDSSDDEDERSSTDEATSKRVSGSNTRRRPPAVKKPALASDDEQNSSDDSLTNVVATSGKTPAS</sequence>
<dbReference type="SUPFAM" id="SSF47095">
    <property type="entry name" value="HMG-box"/>
    <property type="match status" value="1"/>
</dbReference>